<dbReference type="SMART" id="SM00320">
    <property type="entry name" value="WD40"/>
    <property type="match status" value="4"/>
</dbReference>
<dbReference type="Pfam" id="PF22956">
    <property type="entry name" value="VPS15-like_hel"/>
    <property type="match status" value="1"/>
</dbReference>
<dbReference type="EMBL" id="CP017557">
    <property type="protein sequence ID" value="AOW06355.1"/>
    <property type="molecule type" value="Genomic_DNA"/>
</dbReference>
<dbReference type="InterPro" id="IPR055231">
    <property type="entry name" value="2AA_helical"/>
</dbReference>
<dbReference type="GO" id="GO:0034271">
    <property type="term" value="C:phosphatidylinositol 3-kinase complex, class III, type I"/>
    <property type="evidence" value="ECO:0007669"/>
    <property type="project" value="TreeGrafter"/>
</dbReference>
<dbReference type="InterPro" id="IPR011989">
    <property type="entry name" value="ARM-like"/>
</dbReference>
<evidence type="ECO:0000256" key="5">
    <source>
        <dbReference type="ARBA" id="ARBA00022679"/>
    </source>
</evidence>
<dbReference type="CDD" id="cd13980">
    <property type="entry name" value="STKc_Vps15"/>
    <property type="match status" value="1"/>
</dbReference>
<dbReference type="InterPro" id="IPR001680">
    <property type="entry name" value="WD40_rpt"/>
</dbReference>
<evidence type="ECO:0000256" key="3">
    <source>
        <dbReference type="ARBA" id="ARBA00022527"/>
    </source>
</evidence>
<dbReference type="GO" id="GO:0016236">
    <property type="term" value="P:macroautophagy"/>
    <property type="evidence" value="ECO:0007669"/>
    <property type="project" value="InterPro"/>
</dbReference>
<keyword evidence="9" id="KW-0067">ATP-binding</keyword>
<keyword evidence="7" id="KW-0547">Nucleotide-binding</keyword>
<dbReference type="InterPro" id="IPR015943">
    <property type="entry name" value="WD40/YVTN_repeat-like_dom_sf"/>
</dbReference>
<dbReference type="OrthoDB" id="242910at2759"/>
<evidence type="ECO:0000256" key="6">
    <source>
        <dbReference type="ARBA" id="ARBA00022737"/>
    </source>
</evidence>
<dbReference type="InterPro" id="IPR045162">
    <property type="entry name" value="Vps15-like"/>
</dbReference>
<organism evidence="11 12">
    <name type="scientific">Yarrowia lipolytica</name>
    <name type="common">Candida lipolytica</name>
    <dbReference type="NCBI Taxonomy" id="4952"/>
    <lineage>
        <taxon>Eukaryota</taxon>
        <taxon>Fungi</taxon>
        <taxon>Dikarya</taxon>
        <taxon>Ascomycota</taxon>
        <taxon>Saccharomycotina</taxon>
        <taxon>Dipodascomycetes</taxon>
        <taxon>Dipodascales</taxon>
        <taxon>Dipodascales incertae sedis</taxon>
        <taxon>Yarrowia</taxon>
    </lineage>
</organism>
<dbReference type="SUPFAM" id="SSF48371">
    <property type="entry name" value="ARM repeat"/>
    <property type="match status" value="1"/>
</dbReference>
<evidence type="ECO:0000256" key="4">
    <source>
        <dbReference type="ARBA" id="ARBA00022574"/>
    </source>
</evidence>
<dbReference type="KEGG" id="yli:2912512"/>
<keyword evidence="6" id="KW-0677">Repeat</keyword>
<dbReference type="InterPro" id="IPR008271">
    <property type="entry name" value="Ser/Thr_kinase_AS"/>
</dbReference>
<comment type="subcellular location">
    <subcellularLocation>
        <location evidence="1">Endosome membrane</location>
        <topology evidence="1">Lipid-anchor</topology>
    </subcellularLocation>
    <subcellularLocation>
        <location evidence="10">Golgi apparatus</location>
        <location evidence="10">trans-Golgi network membrane</location>
        <topology evidence="10">Lipid-anchor</topology>
    </subcellularLocation>
</comment>
<evidence type="ECO:0000256" key="1">
    <source>
        <dbReference type="ARBA" id="ARBA00004455"/>
    </source>
</evidence>
<evidence type="ECO:0000256" key="2">
    <source>
        <dbReference type="ARBA" id="ARBA00012513"/>
    </source>
</evidence>
<dbReference type="SMART" id="SM00220">
    <property type="entry name" value="S_TKc"/>
    <property type="match status" value="1"/>
</dbReference>
<dbReference type="FunFam" id="1.10.510.10:FF:000497">
    <property type="entry name" value="Phosphoinositide 3-kinase regulatory subunit"/>
    <property type="match status" value="1"/>
</dbReference>
<dbReference type="OMA" id="YNLLCSW"/>
<dbReference type="SUPFAM" id="SSF56112">
    <property type="entry name" value="Protein kinase-like (PK-like)"/>
    <property type="match status" value="1"/>
</dbReference>
<sequence length="1322" mass="148743">MGAQISLVSTSAATVSIEAYVAELNDILYEKKLGNSRFLKTIQGSRIDSNESVIVKVFIKPSPRVDLSSYGKQLENQRKLLADVPNAAPYQRLLETERAGYLVRQNFKTNLYDRISTRPFLDLTEKKWIAFQLLKGLEQCHARGVFHGDIKSENTLVTSWNWALLSDFAPFKPVSLPSDDPSFFSFFFDTSLRRTCYLAPERFADVNSSSPQSAPQEMELTGAHDVFSLGCVIAELFCEGTPIFSLSQLYKYRQGEYEPQLDGIEDEGTRDMVRSMISLKPEDRLSASEYLNQFKGSAFPPEFYDFVYDFISSLTYMKGPTACDDRIESIHLNFKMTPEWGVPKKSDLAFALPPTEESVTINLPGVKDWVIRDLQHEADELPLIYLSVIFTALKHTTSSISRIKACDLILMFSQFVNDEVRLDRTLPYLVSLLNDSVAVVQVAAIRSVAHLMKMVQAITPLNKTVFSEYLVPRLLPLINSNEVIVREALALYLPLFAKTAGRLANMTTTINGNKTQNVNTEREELVESFEDCAVGLITDTEPVVKVALLKNILDLAVFFGKRRTNDVLLSHLITYLNDRNYALRLAFFDAMLELAPFIGAVSLERYILPLMIQTLADSEEAVVHKIMSVLCVFAELGLIRKAVIWETTGIALKLTLSPNNWIRLAAFKFVHVCSLWLNTAEKFCLLFPAVRPYLANDVTDFDLETLYFNSKKPLSRAVFSLAITWAGKKSSNSLFWDMDSKPTPHESLAQSLVLSQLPGQMSNFAVSTVKMDASNMTYDSIPRSPEDDIWIGKLQNIGFDTADLWKLATMRPYILQLAGQIAQTREENDAGALDLDGVPLNNIFLKEGVTFPDETKPATFSSYDGKDVYVQQMLHQAYLEASESIRENPEGAVETQTMNSKRWKPTGTLVAISNEHTAQINRIVVSHNQQVFATGSDDGTVRIWESDKLEKNVIFKSCLTIDLQSKVKALAFATTNILVAATESSKLVLIKLVFEKERCKRYEIMYTHKLPSGYCTWLELHRQTMVMCTTRGRVEALDIRGIEEGSVSLTLLYSLENPPHYGVPTTFAVDKRGNWLVVGTSRGILTLWDLRFQLLVKSWGIPGRKTIHRICLQPRGRGKRIFVSGGSSGGLVTVWDIERGTCSEIYQPYNSTVDTMNFEPVQVDSEEFQSFYGEAVADEGILEEDIQDGEDSKSLIATSLTLTDDGKYAYFVYSTSDRIVRLCDISSPENSCVVCGLDEDGCRVQYSRFQSHPKMVTISEKLVSPVVNKKRVGKPSRFSIISAEQQRSFKNHQDLITDTAILLRPYEMILSVDRSGYLRVFS</sequence>
<dbReference type="Gene3D" id="2.130.10.10">
    <property type="entry name" value="YVTN repeat-like/Quinoprotein amine dehydrogenase"/>
    <property type="match status" value="2"/>
</dbReference>
<dbReference type="VEuPathDB" id="FungiDB:YALI1_E40076g"/>
<gene>
    <name evidence="11" type="ORF">YALI1_E40076g</name>
</gene>
<evidence type="ECO:0000313" key="12">
    <source>
        <dbReference type="Proteomes" id="UP000182444"/>
    </source>
</evidence>
<dbReference type="GO" id="GO:0005524">
    <property type="term" value="F:ATP binding"/>
    <property type="evidence" value="ECO:0007669"/>
    <property type="project" value="UniProtKB-KW"/>
</dbReference>
<name>A0A1H6PQE2_YARLL</name>
<evidence type="ECO:0000256" key="9">
    <source>
        <dbReference type="ARBA" id="ARBA00022840"/>
    </source>
</evidence>
<dbReference type="eggNOG" id="KOG1240">
    <property type="taxonomic scope" value="Eukaryota"/>
</dbReference>
<dbReference type="PROSITE" id="PS00108">
    <property type="entry name" value="PROTEIN_KINASE_ST"/>
    <property type="match status" value="1"/>
</dbReference>
<dbReference type="PROSITE" id="PS50294">
    <property type="entry name" value="WD_REPEATS_REGION"/>
    <property type="match status" value="1"/>
</dbReference>
<dbReference type="Proteomes" id="UP000182444">
    <property type="component" value="Chromosome 1E"/>
</dbReference>
<dbReference type="VEuPathDB" id="FungiDB:YALI0_E33774g"/>
<evidence type="ECO:0000256" key="8">
    <source>
        <dbReference type="ARBA" id="ARBA00022777"/>
    </source>
</evidence>
<evidence type="ECO:0000313" key="11">
    <source>
        <dbReference type="EMBL" id="AOW06355.1"/>
    </source>
</evidence>
<dbReference type="RefSeq" id="XP_504745.1">
    <property type="nucleotide sequence ID" value="XM_504745.3"/>
</dbReference>
<dbReference type="Pfam" id="PF00069">
    <property type="entry name" value="Pkinase"/>
    <property type="match status" value="1"/>
</dbReference>
<evidence type="ECO:0000256" key="10">
    <source>
        <dbReference type="ARBA" id="ARBA00037864"/>
    </source>
</evidence>
<dbReference type="GO" id="GO:0034272">
    <property type="term" value="C:phosphatidylinositol 3-kinase complex, class III, type II"/>
    <property type="evidence" value="ECO:0007669"/>
    <property type="project" value="TreeGrafter"/>
</dbReference>
<dbReference type="Gene3D" id="1.10.510.10">
    <property type="entry name" value="Transferase(Phosphotransferase) domain 1"/>
    <property type="match status" value="1"/>
</dbReference>
<dbReference type="GO" id="GO:0006623">
    <property type="term" value="P:protein targeting to vacuole"/>
    <property type="evidence" value="ECO:0007669"/>
    <property type="project" value="TreeGrafter"/>
</dbReference>
<protein>
    <recommendedName>
        <fullName evidence="2">non-specific serine/threonine protein kinase</fullName>
        <ecNumber evidence="2">2.7.11.1</ecNumber>
    </recommendedName>
</protein>
<dbReference type="GO" id="GO:0005770">
    <property type="term" value="C:late endosome"/>
    <property type="evidence" value="ECO:0007669"/>
    <property type="project" value="TreeGrafter"/>
</dbReference>
<dbReference type="GO" id="GO:0010008">
    <property type="term" value="C:endosome membrane"/>
    <property type="evidence" value="ECO:0007669"/>
    <property type="project" value="UniProtKB-SubCell"/>
</dbReference>
<dbReference type="GO" id="GO:0071561">
    <property type="term" value="C:nucleus-vacuole junction"/>
    <property type="evidence" value="ECO:0007669"/>
    <property type="project" value="TreeGrafter"/>
</dbReference>
<keyword evidence="3" id="KW-0723">Serine/threonine-protein kinase</keyword>
<evidence type="ECO:0000256" key="7">
    <source>
        <dbReference type="ARBA" id="ARBA00022741"/>
    </source>
</evidence>
<keyword evidence="8" id="KW-0418">Kinase</keyword>
<dbReference type="PROSITE" id="PS50011">
    <property type="entry name" value="PROTEIN_KINASE_DOM"/>
    <property type="match status" value="1"/>
</dbReference>
<dbReference type="SUPFAM" id="SSF50978">
    <property type="entry name" value="WD40 repeat-like"/>
    <property type="match status" value="1"/>
</dbReference>
<dbReference type="InterPro" id="IPR021133">
    <property type="entry name" value="HEAT_type_2"/>
</dbReference>
<dbReference type="InterPro" id="IPR000719">
    <property type="entry name" value="Prot_kinase_dom"/>
</dbReference>
<dbReference type="InterPro" id="IPR011009">
    <property type="entry name" value="Kinase-like_dom_sf"/>
</dbReference>
<accession>A0A1H6PQE2</accession>
<dbReference type="PROSITE" id="PS50077">
    <property type="entry name" value="HEAT_REPEAT"/>
    <property type="match status" value="1"/>
</dbReference>
<dbReference type="PANTHER" id="PTHR17583">
    <property type="entry name" value="PHOSPHOINOSITIDE 3-KINASE REGULATORY SUBUNIT 4"/>
    <property type="match status" value="1"/>
</dbReference>
<reference evidence="11 12" key="1">
    <citation type="journal article" date="2016" name="PLoS ONE">
        <title>Sequence Assembly of Yarrowia lipolytica Strain W29/CLIB89 Shows Transposable Element Diversity.</title>
        <authorList>
            <person name="Magnan C."/>
            <person name="Yu J."/>
            <person name="Chang I."/>
            <person name="Jahn E."/>
            <person name="Kanomata Y."/>
            <person name="Wu J."/>
            <person name="Zeller M."/>
            <person name="Oakes M."/>
            <person name="Baldi P."/>
            <person name="Sandmeyer S."/>
        </authorList>
    </citation>
    <scope>NUCLEOTIDE SEQUENCE [LARGE SCALE GENOMIC DNA]</scope>
    <source>
        <strain evidence="12">CLIB89(W29)</strain>
    </source>
</reference>
<dbReference type="Pfam" id="PF00400">
    <property type="entry name" value="WD40"/>
    <property type="match status" value="1"/>
</dbReference>
<dbReference type="Gene3D" id="1.25.10.10">
    <property type="entry name" value="Leucine-rich Repeat Variant"/>
    <property type="match status" value="2"/>
</dbReference>
<dbReference type="PANTHER" id="PTHR17583:SF0">
    <property type="entry name" value="PHOSPHOINOSITIDE 3-KINASE REGULATORY SUBUNIT 4"/>
    <property type="match status" value="1"/>
</dbReference>
<dbReference type="PROSITE" id="PS50082">
    <property type="entry name" value="WD_REPEATS_2"/>
    <property type="match status" value="1"/>
</dbReference>
<dbReference type="GeneID" id="2912512"/>
<dbReference type="InterPro" id="IPR036322">
    <property type="entry name" value="WD40_repeat_dom_sf"/>
</dbReference>
<keyword evidence="4" id="KW-0853">WD repeat</keyword>
<dbReference type="GO" id="GO:0005794">
    <property type="term" value="C:Golgi apparatus"/>
    <property type="evidence" value="ECO:0007669"/>
    <property type="project" value="UniProtKB-SubCell"/>
</dbReference>
<keyword evidence="5" id="KW-0808">Transferase</keyword>
<proteinExistence type="predicted"/>
<dbReference type="GO" id="GO:0045324">
    <property type="term" value="P:late endosome to vacuole transport"/>
    <property type="evidence" value="ECO:0007669"/>
    <property type="project" value="InterPro"/>
</dbReference>
<dbReference type="EC" id="2.7.11.1" evidence="2"/>
<dbReference type="GO" id="GO:0004674">
    <property type="term" value="F:protein serine/threonine kinase activity"/>
    <property type="evidence" value="ECO:0007669"/>
    <property type="project" value="UniProtKB-KW"/>
</dbReference>
<dbReference type="InterPro" id="IPR016024">
    <property type="entry name" value="ARM-type_fold"/>
</dbReference>